<proteinExistence type="predicted"/>
<comment type="caution">
    <text evidence="2">The sequence shown here is derived from an EMBL/GenBank/DDBJ whole genome shotgun (WGS) entry which is preliminary data.</text>
</comment>
<dbReference type="InterPro" id="IPR011045">
    <property type="entry name" value="N2O_reductase_N"/>
</dbReference>
<evidence type="ECO:0000256" key="1">
    <source>
        <dbReference type="SAM" id="SignalP"/>
    </source>
</evidence>
<dbReference type="InterPro" id="IPR015943">
    <property type="entry name" value="WD40/YVTN_repeat-like_dom_sf"/>
</dbReference>
<protein>
    <recommendedName>
        <fullName evidence="4">Ig-like domain repeat protein</fullName>
    </recommendedName>
</protein>
<sequence>MRTRSISTATALAVLFGSAALSVVAAGTASAATAHVTSPGGIVADGPLKRVFVGDGSAGTVAVTDYSGAVLGSVSGITGVSDIAVSDDGATVYAAAPGSHEIVAIDAATLDVKARYAVATDTGPRHVAFTSGKVWFTYGDQWDGDLGSVDPTVDPASGTNPVTMAQFPTEGTSPGLWGQALLDTDPLRPGVLAIGQTGISTDSMAVVDVSSGTPKLTAWYFGDYTLNSGISDIDLAAGGDEVIVNGTDRDAYADGKFSKAGAYPAGQLADVARDGLVAQASGGKILTYRPDATKVLHTYDMGTQRTAGLAWAPDTSRLFALVGTDAANGGYTLKALTDPAMNNPTLTVNAPATATRGKQLTVTGRISASYSLPTGVKLQVTRTDLDSPNGRALPAVTVNADGTYAFSDTPPAGGTVTYKVAYAGDEVHSAVSASDKVAVSRTATSLSLNNNGKVYSYGTDVKFTAHLGTTYKNRTVEIWANPYGGDKPNKLLKTGTVDAGGNISAIVDMTRDTDVTAVFKGDARYAPRTVKSTGYARVKVATAVTKNYKKAAIGSHTYYWFHKSTSPVVTTTMTYYPGRKQRLELEVYYNGTWYATEGSPQYFALGSNGKSAVSLGAPGQSGIKARVRAAYINNSSGDNVNSNTYSDWKYLYFTN</sequence>
<dbReference type="SUPFAM" id="SSF50974">
    <property type="entry name" value="Nitrous oxide reductase, N-terminal domain"/>
    <property type="match status" value="1"/>
</dbReference>
<keyword evidence="1" id="KW-0732">Signal</keyword>
<evidence type="ECO:0000313" key="2">
    <source>
        <dbReference type="EMBL" id="GAA2503066.1"/>
    </source>
</evidence>
<evidence type="ECO:0000313" key="3">
    <source>
        <dbReference type="Proteomes" id="UP001501777"/>
    </source>
</evidence>
<dbReference type="Gene3D" id="2.130.10.10">
    <property type="entry name" value="YVTN repeat-like/Quinoprotein amine dehydrogenase"/>
    <property type="match status" value="1"/>
</dbReference>
<reference evidence="2 3" key="1">
    <citation type="journal article" date="2019" name="Int. J. Syst. Evol. Microbiol.">
        <title>The Global Catalogue of Microorganisms (GCM) 10K type strain sequencing project: providing services to taxonomists for standard genome sequencing and annotation.</title>
        <authorList>
            <consortium name="The Broad Institute Genomics Platform"/>
            <consortium name="The Broad Institute Genome Sequencing Center for Infectious Disease"/>
            <person name="Wu L."/>
            <person name="Ma J."/>
        </authorList>
    </citation>
    <scope>NUCLEOTIDE SEQUENCE [LARGE SCALE GENOMIC DNA]</scope>
    <source>
        <strain evidence="2 3">JCM 4395</strain>
    </source>
</reference>
<accession>A0ABN3MJB0</accession>
<organism evidence="2 3">
    <name type="scientific">Streptomyces longisporus</name>
    <dbReference type="NCBI Taxonomy" id="1948"/>
    <lineage>
        <taxon>Bacteria</taxon>
        <taxon>Bacillati</taxon>
        <taxon>Actinomycetota</taxon>
        <taxon>Actinomycetes</taxon>
        <taxon>Kitasatosporales</taxon>
        <taxon>Streptomycetaceae</taxon>
        <taxon>Streptomyces</taxon>
    </lineage>
</organism>
<feature type="chain" id="PRO_5045704803" description="Ig-like domain repeat protein" evidence="1">
    <location>
        <begin position="26"/>
        <end position="655"/>
    </location>
</feature>
<dbReference type="EMBL" id="BAAASG010000012">
    <property type="protein sequence ID" value="GAA2503066.1"/>
    <property type="molecule type" value="Genomic_DNA"/>
</dbReference>
<name>A0ABN3MJB0_STRLO</name>
<feature type="signal peptide" evidence="1">
    <location>
        <begin position="1"/>
        <end position="25"/>
    </location>
</feature>
<dbReference type="RefSeq" id="WP_344403070.1">
    <property type="nucleotide sequence ID" value="NZ_BAAASG010000012.1"/>
</dbReference>
<dbReference type="SUPFAM" id="SSF63825">
    <property type="entry name" value="YWTD domain"/>
    <property type="match status" value="1"/>
</dbReference>
<keyword evidence="3" id="KW-1185">Reference proteome</keyword>
<gene>
    <name evidence="2" type="ORF">GCM10010276_52740</name>
</gene>
<evidence type="ECO:0008006" key="4">
    <source>
        <dbReference type="Google" id="ProtNLM"/>
    </source>
</evidence>
<dbReference type="Proteomes" id="UP001501777">
    <property type="component" value="Unassembled WGS sequence"/>
</dbReference>